<dbReference type="InterPro" id="IPR002893">
    <property type="entry name" value="Znf_MYND"/>
</dbReference>
<dbReference type="GO" id="GO:0000981">
    <property type="term" value="F:DNA-binding transcription factor activity, RNA polymerase II-specific"/>
    <property type="evidence" value="ECO:0007669"/>
    <property type="project" value="TreeGrafter"/>
</dbReference>
<feature type="domain" description="MYND-type" evidence="5">
    <location>
        <begin position="166"/>
        <end position="208"/>
    </location>
</feature>
<dbReference type="EMBL" id="JARH01000469">
    <property type="protein sequence ID" value="EXF80221.1"/>
    <property type="molecule type" value="Genomic_DNA"/>
</dbReference>
<keyword evidence="1" id="KW-0479">Metal-binding</keyword>
<keyword evidence="7" id="KW-1185">Reference proteome</keyword>
<dbReference type="GO" id="GO:0008270">
    <property type="term" value="F:zinc ion binding"/>
    <property type="evidence" value="ECO:0007669"/>
    <property type="project" value="UniProtKB-KW"/>
</dbReference>
<name>A0A010RIL2_9PEZI</name>
<keyword evidence="2 4" id="KW-0863">Zinc-finger</keyword>
<comment type="caution">
    <text evidence="6">The sequence shown here is derived from an EMBL/GenBank/DDBJ whole genome shotgun (WGS) entry which is preliminary data.</text>
</comment>
<dbReference type="PANTHER" id="PTHR10237:SF15">
    <property type="entry name" value="LD37257P"/>
    <property type="match status" value="1"/>
</dbReference>
<dbReference type="GO" id="GO:0005634">
    <property type="term" value="C:nucleus"/>
    <property type="evidence" value="ECO:0007669"/>
    <property type="project" value="TreeGrafter"/>
</dbReference>
<dbReference type="KEGG" id="cfj:CFIO01_11419"/>
<evidence type="ECO:0000256" key="1">
    <source>
        <dbReference type="ARBA" id="ARBA00022723"/>
    </source>
</evidence>
<dbReference type="Pfam" id="PF01753">
    <property type="entry name" value="zf-MYND"/>
    <property type="match status" value="1"/>
</dbReference>
<dbReference type="STRING" id="1445577.A0A010RIL2"/>
<dbReference type="Proteomes" id="UP000020467">
    <property type="component" value="Unassembled WGS sequence"/>
</dbReference>
<proteinExistence type="predicted"/>
<keyword evidence="3" id="KW-0862">Zinc</keyword>
<dbReference type="HOGENOM" id="CLU_052683_0_0_1"/>
<dbReference type="SUPFAM" id="SSF144232">
    <property type="entry name" value="HIT/MYND zinc finger-like"/>
    <property type="match status" value="1"/>
</dbReference>
<gene>
    <name evidence="6" type="ORF">CFIO01_11419</name>
</gene>
<evidence type="ECO:0000313" key="7">
    <source>
        <dbReference type="Proteomes" id="UP000020467"/>
    </source>
</evidence>
<dbReference type="PROSITE" id="PS50865">
    <property type="entry name" value="ZF_MYND_2"/>
    <property type="match status" value="1"/>
</dbReference>
<evidence type="ECO:0000259" key="5">
    <source>
        <dbReference type="PROSITE" id="PS50865"/>
    </source>
</evidence>
<dbReference type="eggNOG" id="ENOG502QWK5">
    <property type="taxonomic scope" value="Eukaryota"/>
</dbReference>
<dbReference type="PANTHER" id="PTHR10237">
    <property type="entry name" value="DEFORMED EPIDERMAL AUTOREGULATORY FACTOR 1 HOMOLOG SUPPRESSIN"/>
    <property type="match status" value="1"/>
</dbReference>
<evidence type="ECO:0000313" key="6">
    <source>
        <dbReference type="EMBL" id="EXF80221.1"/>
    </source>
</evidence>
<sequence length="390" mass="42979">MPTGLDNKWVFGVRHIDLKPPGDMVVAIHPASRLLLQGHPTQIISQPSERERVKATVTALLQAFFRGSPGADHAPFAPSGWSTDNPELADAIGLELAAAGISGCLENVRVCSAKDKMILEEVWSEIRDLLMCFSGGDWSEPDTDTQGSSGRAAAPSVVSPGDSSKCHGCALASETFSSPMKKCSGCQKAWYHSQDCQRSHWKKHKGICVANRPVPAPSTTSLRMDPTFNFYNNIARKSPEGQALLRSLNINPITVRPGMDLPLRRLIIAGKDTPENLRILFGPTCLSEKKEHERIRLEVLIDPCCGSPLYMEQFFDDTGTKPPTRAVRPPTDAEKKTLTEVREIQEIVRQKFGTGRIPDAIDMQDVLKTLGPDWPERMHLYMLAINSMGQ</sequence>
<dbReference type="AlphaFoldDB" id="A0A010RIL2"/>
<reference evidence="6 7" key="1">
    <citation type="submission" date="2014-02" db="EMBL/GenBank/DDBJ databases">
        <title>The genome sequence of Colletotrichum fioriniae PJ7.</title>
        <authorList>
            <person name="Baroncelli R."/>
            <person name="Thon M.R."/>
        </authorList>
    </citation>
    <scope>NUCLEOTIDE SEQUENCE [LARGE SCALE GENOMIC DNA]</scope>
    <source>
        <strain evidence="6 7">PJ7</strain>
    </source>
</reference>
<evidence type="ECO:0000256" key="3">
    <source>
        <dbReference type="ARBA" id="ARBA00022833"/>
    </source>
</evidence>
<accession>A0A010RIL2</accession>
<evidence type="ECO:0000256" key="2">
    <source>
        <dbReference type="ARBA" id="ARBA00022771"/>
    </source>
</evidence>
<protein>
    <recommendedName>
        <fullName evidence="5">MYND-type domain-containing protein</fullName>
    </recommendedName>
</protein>
<dbReference type="Gene3D" id="6.10.140.2220">
    <property type="match status" value="1"/>
</dbReference>
<evidence type="ECO:0000256" key="4">
    <source>
        <dbReference type="PROSITE-ProRule" id="PRU00134"/>
    </source>
</evidence>
<dbReference type="OrthoDB" id="432970at2759"/>
<dbReference type="InterPro" id="IPR024119">
    <property type="entry name" value="TF_DEAF-1"/>
</dbReference>
<organism evidence="6 7">
    <name type="scientific">Colletotrichum fioriniae PJ7</name>
    <dbReference type="NCBI Taxonomy" id="1445577"/>
    <lineage>
        <taxon>Eukaryota</taxon>
        <taxon>Fungi</taxon>
        <taxon>Dikarya</taxon>
        <taxon>Ascomycota</taxon>
        <taxon>Pezizomycotina</taxon>
        <taxon>Sordariomycetes</taxon>
        <taxon>Hypocreomycetidae</taxon>
        <taxon>Glomerellales</taxon>
        <taxon>Glomerellaceae</taxon>
        <taxon>Colletotrichum</taxon>
        <taxon>Colletotrichum acutatum species complex</taxon>
    </lineage>
</organism>